<name>A0AAV7GBD9_DENCH</name>
<dbReference type="EMBL" id="JAGFBR010000016">
    <property type="protein sequence ID" value="KAH0453144.1"/>
    <property type="molecule type" value="Genomic_DNA"/>
</dbReference>
<reference evidence="1 2" key="1">
    <citation type="journal article" date="2021" name="Hortic Res">
        <title>Chromosome-scale assembly of the Dendrobium chrysotoxum genome enhances the understanding of orchid evolution.</title>
        <authorList>
            <person name="Zhang Y."/>
            <person name="Zhang G.Q."/>
            <person name="Zhang D."/>
            <person name="Liu X.D."/>
            <person name="Xu X.Y."/>
            <person name="Sun W.H."/>
            <person name="Yu X."/>
            <person name="Zhu X."/>
            <person name="Wang Z.W."/>
            <person name="Zhao X."/>
            <person name="Zhong W.Y."/>
            <person name="Chen H."/>
            <person name="Yin W.L."/>
            <person name="Huang T."/>
            <person name="Niu S.C."/>
            <person name="Liu Z.J."/>
        </authorList>
    </citation>
    <scope>NUCLEOTIDE SEQUENCE [LARGE SCALE GENOMIC DNA]</scope>
    <source>
        <strain evidence="1">Lindl</strain>
    </source>
</reference>
<dbReference type="AlphaFoldDB" id="A0AAV7GBD9"/>
<organism evidence="1 2">
    <name type="scientific">Dendrobium chrysotoxum</name>
    <name type="common">Orchid</name>
    <dbReference type="NCBI Taxonomy" id="161865"/>
    <lineage>
        <taxon>Eukaryota</taxon>
        <taxon>Viridiplantae</taxon>
        <taxon>Streptophyta</taxon>
        <taxon>Embryophyta</taxon>
        <taxon>Tracheophyta</taxon>
        <taxon>Spermatophyta</taxon>
        <taxon>Magnoliopsida</taxon>
        <taxon>Liliopsida</taxon>
        <taxon>Asparagales</taxon>
        <taxon>Orchidaceae</taxon>
        <taxon>Epidendroideae</taxon>
        <taxon>Malaxideae</taxon>
        <taxon>Dendrobiinae</taxon>
        <taxon>Dendrobium</taxon>
    </lineage>
</organism>
<keyword evidence="2" id="KW-1185">Reference proteome</keyword>
<accession>A0AAV7GBD9</accession>
<proteinExistence type="predicted"/>
<sequence>MLRRLVVLDSLPARSGKRPIAQHYEHMLNAIRLHAIIEHAYAFCKALKDMQNIHIAICKAEVIMALAGSTGGSWSTTYAQRPVMSPSAGKVKVHSEEIQRQISSFPLSIQGNPEHALSQVDRTTLTRDIPSLTAVPICVFDHPFWLSRGSTEWQSFQRWKISDSRTLTQF</sequence>
<gene>
    <name evidence="1" type="ORF">IEQ34_017468</name>
</gene>
<evidence type="ECO:0000313" key="2">
    <source>
        <dbReference type="Proteomes" id="UP000775213"/>
    </source>
</evidence>
<dbReference type="Proteomes" id="UP000775213">
    <property type="component" value="Unassembled WGS sequence"/>
</dbReference>
<comment type="caution">
    <text evidence="1">The sequence shown here is derived from an EMBL/GenBank/DDBJ whole genome shotgun (WGS) entry which is preliminary data.</text>
</comment>
<protein>
    <submittedName>
        <fullName evidence="1">Uncharacterized protein</fullName>
    </submittedName>
</protein>
<evidence type="ECO:0000313" key="1">
    <source>
        <dbReference type="EMBL" id="KAH0453144.1"/>
    </source>
</evidence>